<organism evidence="2 3">
    <name type="scientific">Virgibacillus salarius</name>
    <dbReference type="NCBI Taxonomy" id="447199"/>
    <lineage>
        <taxon>Bacteria</taxon>
        <taxon>Bacillati</taxon>
        <taxon>Bacillota</taxon>
        <taxon>Bacilli</taxon>
        <taxon>Bacillales</taxon>
        <taxon>Bacillaceae</taxon>
        <taxon>Virgibacillus</taxon>
    </lineage>
</organism>
<keyword evidence="1" id="KW-0812">Transmembrane</keyword>
<name>A0A941IBT5_9BACI</name>
<sequence>MNKWHLVITIITAACVIAVVYLIRLNSTPAITYFPIDNNTTFSKSETQLQLFSEKGKDNYEITWESDSITNMPIYLRQDVSLLYDNGRLKGAKTKWTQDTDTIQLREKLFHEDSSLFQSISFHHGEIHRSSNDIKSIHRMSSDYLYVIDSPTTALDSFKEPHNNYEKEWKDLLDRTTKQQLLYHWHQLFHYFHINPDNYLSVPLTDLVHYNTKPLPSLTQAQTNKIIGQLWEGLYKNYVIPVVNTTNEELNSYIPIILFDKEQKHLLVLYEINGKKEKLIQNYSFQ</sequence>
<proteinExistence type="predicted"/>
<dbReference type="AlphaFoldDB" id="A0A941IBT5"/>
<dbReference type="Proteomes" id="UP000675284">
    <property type="component" value="Unassembled WGS sequence"/>
</dbReference>
<evidence type="ECO:0000313" key="2">
    <source>
        <dbReference type="EMBL" id="MBR7798123.1"/>
    </source>
</evidence>
<keyword evidence="3" id="KW-1185">Reference proteome</keyword>
<gene>
    <name evidence="2" type="ORF">KCX74_19070</name>
</gene>
<protein>
    <submittedName>
        <fullName evidence="2">Uncharacterized protein</fullName>
    </submittedName>
</protein>
<keyword evidence="1" id="KW-1133">Transmembrane helix</keyword>
<dbReference type="RefSeq" id="WP_121605259.1">
    <property type="nucleotide sequence ID" value="NZ_JAGSOT010000090.1"/>
</dbReference>
<keyword evidence="1" id="KW-0472">Membrane</keyword>
<reference evidence="2" key="1">
    <citation type="submission" date="2021-04" db="EMBL/GenBank/DDBJ databases">
        <title>Isolation and polyphasic classification of algal microorganism.</title>
        <authorList>
            <person name="Wang S."/>
        </authorList>
    </citation>
    <scope>NUCLEOTIDE SEQUENCE</scope>
    <source>
        <strain evidence="2">720a</strain>
    </source>
</reference>
<dbReference type="PROSITE" id="PS51257">
    <property type="entry name" value="PROKAR_LIPOPROTEIN"/>
    <property type="match status" value="1"/>
</dbReference>
<dbReference type="EMBL" id="JAGSOT010000090">
    <property type="protein sequence ID" value="MBR7798123.1"/>
    <property type="molecule type" value="Genomic_DNA"/>
</dbReference>
<feature type="transmembrane region" description="Helical" evidence="1">
    <location>
        <begin position="6"/>
        <end position="23"/>
    </location>
</feature>
<comment type="caution">
    <text evidence="2">The sequence shown here is derived from an EMBL/GenBank/DDBJ whole genome shotgun (WGS) entry which is preliminary data.</text>
</comment>
<evidence type="ECO:0000256" key="1">
    <source>
        <dbReference type="SAM" id="Phobius"/>
    </source>
</evidence>
<evidence type="ECO:0000313" key="3">
    <source>
        <dbReference type="Proteomes" id="UP000675284"/>
    </source>
</evidence>
<accession>A0A941IBT5</accession>